<dbReference type="eggNOG" id="COG0248">
    <property type="taxonomic scope" value="Bacteria"/>
</dbReference>
<accession>E6YHM7</accession>
<dbReference type="GO" id="GO:0004309">
    <property type="term" value="F:exopolyphosphatase activity"/>
    <property type="evidence" value="ECO:0007669"/>
    <property type="project" value="UniProtKB-EC"/>
</dbReference>
<dbReference type="Gene3D" id="3.30.420.40">
    <property type="match status" value="1"/>
</dbReference>
<keyword evidence="3" id="KW-0378">Hydrolase</keyword>
<dbReference type="Pfam" id="PF02541">
    <property type="entry name" value="Ppx-GppA"/>
    <property type="match status" value="1"/>
</dbReference>
<reference evidence="4" key="1">
    <citation type="submission" date="2009-11" db="EMBL/GenBank/DDBJ databases">
        <title>Genome sequencing of Bartonella species and comparative genomics.</title>
        <authorList>
            <person name="Engel P."/>
            <person name="Salzburger W."/>
            <person name="Marius L."/>
            <person name="Chao-Chin C."/>
            <person name="Soichi M."/>
            <person name="Christa L."/>
            <person name="Alexandra C."/>
            <person name="Aurelie L."/>
            <person name="Claudine M."/>
            <person name="Stephan S.C."/>
            <person name="Christoph D."/>
        </authorList>
    </citation>
    <scope>NUCLEOTIDE SEQUENCE [LARGE SCALE GENOMIC DNA]</scope>
    <source>
        <strain evidence="4">CIP 104772 / 73</strain>
    </source>
</reference>
<name>E6YHM7_BARC7</name>
<gene>
    <name evidence="3" type="ordered locus">BARCL_0684</name>
</gene>
<feature type="domain" description="Exopolyphosphatase C-terminal" evidence="2">
    <location>
        <begin position="317"/>
        <end position="501"/>
    </location>
</feature>
<dbReference type="HOGENOM" id="CLU_025908_4_2_5"/>
<evidence type="ECO:0000259" key="2">
    <source>
        <dbReference type="Pfam" id="PF21697"/>
    </source>
</evidence>
<dbReference type="PANTHER" id="PTHR30005:SF0">
    <property type="entry name" value="RETROGRADE REGULATION PROTEIN 2"/>
    <property type="match status" value="1"/>
</dbReference>
<dbReference type="EMBL" id="FN645454">
    <property type="protein sequence ID" value="CBI76365.1"/>
    <property type="molecule type" value="Genomic_DNA"/>
</dbReference>
<evidence type="ECO:0000259" key="1">
    <source>
        <dbReference type="Pfam" id="PF02541"/>
    </source>
</evidence>
<evidence type="ECO:0000313" key="4">
    <source>
        <dbReference type="Proteomes" id="UP000009101"/>
    </source>
</evidence>
<keyword evidence="4" id="KW-1185">Reference proteome</keyword>
<dbReference type="AlphaFoldDB" id="E6YHM7"/>
<dbReference type="RefSeq" id="WP_013545004.1">
    <property type="nucleotide sequence ID" value="NC_014932.1"/>
</dbReference>
<dbReference type="EC" id="3.6.1.11" evidence="3"/>
<dbReference type="InterPro" id="IPR048951">
    <property type="entry name" value="Ppx_C"/>
</dbReference>
<dbReference type="InterPro" id="IPR003695">
    <property type="entry name" value="Ppx_GppA_N"/>
</dbReference>
<dbReference type="SUPFAM" id="SSF53067">
    <property type="entry name" value="Actin-like ATPase domain"/>
    <property type="match status" value="2"/>
</dbReference>
<dbReference type="SUPFAM" id="SSF109604">
    <property type="entry name" value="HD-domain/PDEase-like"/>
    <property type="match status" value="1"/>
</dbReference>
<dbReference type="CDD" id="cd24052">
    <property type="entry name" value="ASKHA_NBD_HpPPX-GppA-like"/>
    <property type="match status" value="1"/>
</dbReference>
<protein>
    <submittedName>
        <fullName evidence="3">Exopolyphosphatase, Ppx/GppA family</fullName>
        <ecNumber evidence="3">3.6.1.11</ecNumber>
    </submittedName>
</protein>
<dbReference type="PANTHER" id="PTHR30005">
    <property type="entry name" value="EXOPOLYPHOSPHATASE"/>
    <property type="match status" value="1"/>
</dbReference>
<evidence type="ECO:0000313" key="3">
    <source>
        <dbReference type="EMBL" id="CBI76365.1"/>
    </source>
</evidence>
<feature type="domain" description="Ppx/GppA phosphatase N-terminal" evidence="1">
    <location>
        <begin position="37"/>
        <end position="309"/>
    </location>
</feature>
<dbReference type="InterPro" id="IPR050273">
    <property type="entry name" value="GppA/Ppx_hydrolase"/>
</dbReference>
<dbReference type="KEGG" id="bcd:BARCL_0684"/>
<proteinExistence type="predicted"/>
<dbReference type="Proteomes" id="UP000009101">
    <property type="component" value="Chromosome"/>
</dbReference>
<dbReference type="OrthoDB" id="3698573at2"/>
<dbReference type="Gene3D" id="3.30.420.150">
    <property type="entry name" value="Exopolyphosphatase. Domain 2"/>
    <property type="match status" value="1"/>
</dbReference>
<organism evidence="3 4">
    <name type="scientific">Bartonella clarridgeiae (strain CCUG 45776 / CIP 104772 / 73)</name>
    <dbReference type="NCBI Taxonomy" id="696125"/>
    <lineage>
        <taxon>Bacteria</taxon>
        <taxon>Pseudomonadati</taxon>
        <taxon>Pseudomonadota</taxon>
        <taxon>Alphaproteobacteria</taxon>
        <taxon>Hyphomicrobiales</taxon>
        <taxon>Bartonellaceae</taxon>
        <taxon>Bartonella</taxon>
    </lineage>
</organism>
<dbReference type="Pfam" id="PF21697">
    <property type="entry name" value="Ppx_C"/>
    <property type="match status" value="1"/>
</dbReference>
<reference evidence="3 4" key="2">
    <citation type="journal article" date="2011" name="PLoS Genet.">
        <title>Parallel evolution of a type IV secretion system in radiating lineages of the host-restricted bacterial pathogen Bartonella.</title>
        <authorList>
            <person name="Engel P."/>
            <person name="Salzburger W."/>
            <person name="Liesch M."/>
            <person name="Chang C.C."/>
            <person name="Maruyama S."/>
            <person name="Lanz C."/>
            <person name="Calteau A."/>
            <person name="Lajus A."/>
            <person name="Medigue C."/>
            <person name="Schuster S.C."/>
            <person name="Dehio C."/>
        </authorList>
    </citation>
    <scope>NUCLEOTIDE SEQUENCE [LARGE SCALE GENOMIC DNA]</scope>
    <source>
        <strain evidence="4">CIP 104772 / 73</strain>
    </source>
</reference>
<dbReference type="Gene3D" id="1.10.3210.10">
    <property type="entry name" value="Hypothetical protein af1432"/>
    <property type="match status" value="1"/>
</dbReference>
<sequence>MTYINAQGRLKGHKPVAVIDIGSNSVRLVVYEGLVRSPTVLFNEKVLCGLGQGVAKTGILEEKAIEMALRALKRFRAICQQVGADEIYTLATAAAREAKNGSVFIQNAENILQNQIYVVSGNEEAVYSAYGVISTFYRPNGISGDLGGGSLELIDIHDFNVGKGITLPLGSLRLQYISNNDLVLAKKIVHEQLCKSSIVTHKDIAHCFYAVGGTWRNLAKLYMVIKNYRLPVMHSYEVDVQEMEEFLLLVINGSIDKIKEISAISKNRHQLLAYGAVVLIELIKCIGFKKIIFSGAGVREGFLYSKLLEEDRISDPLIAACLEMATLRARSPKQASELIDFTTNAFEAFGISETENACRYRKAACLLSDIGWRIHPDYRGNEAANQIALGSYPGISHKGRIYAALAIFFCNTGLSLDKKAPEILKLATSDIVEKARVLGGIMRIANLFSPSTAGILPNLSWQKKRDNIALRIPVRYADLIGERPLERLQQLSKITKLSLAFEVF</sequence>
<dbReference type="STRING" id="696125.BARCL_0684"/>
<dbReference type="InterPro" id="IPR043129">
    <property type="entry name" value="ATPase_NBD"/>
</dbReference>